<gene>
    <name evidence="2" type="ORF">GCM10017161_13180</name>
</gene>
<name>A0A919BGX9_9GAMM</name>
<evidence type="ECO:0000256" key="1">
    <source>
        <dbReference type="SAM" id="Coils"/>
    </source>
</evidence>
<evidence type="ECO:0000313" key="3">
    <source>
        <dbReference type="Proteomes" id="UP000623842"/>
    </source>
</evidence>
<comment type="caution">
    <text evidence="2">The sequence shown here is derived from an EMBL/GenBank/DDBJ whole genome shotgun (WGS) entry which is preliminary data.</text>
</comment>
<proteinExistence type="predicted"/>
<dbReference type="Proteomes" id="UP000623842">
    <property type="component" value="Unassembled WGS sequence"/>
</dbReference>
<dbReference type="AlphaFoldDB" id="A0A919BGX9"/>
<reference evidence="2" key="2">
    <citation type="submission" date="2020-09" db="EMBL/GenBank/DDBJ databases">
        <authorList>
            <person name="Sun Q."/>
            <person name="Kim S."/>
        </authorList>
    </citation>
    <scope>NUCLEOTIDE SEQUENCE</scope>
    <source>
        <strain evidence="2">KCTC 42731</strain>
    </source>
</reference>
<keyword evidence="1" id="KW-0175">Coiled coil</keyword>
<keyword evidence="3" id="KW-1185">Reference proteome</keyword>
<sequence>MAAKIDSHFTSQVKTILNKVYGRSVLKDSLLERAISFYENQPFNQNKLDKLQQRIVELETQKDDDNVKRHIEKIERDYRDFKQELKLESNERHKFLYTLCKDIIDLCEGSTFKDSVRKSAQLLGTIQLLSPTEGKRVAEANERSKPLYKAVLSLRLLDQLFIANEVCVQDQYVQQVLEGVDSEQFQDLKSLDKEKYKSLIEDIKIPFLMASLIQDIGHFHPEAQKIVCGPDGTLDPFRTLKVEERKALLQVNYRETIKFLVDGIGVPLYIGNSKADRDKFNVSEHRKLVFIKHLLKNAISPKQGIGNVLKVPQIYASIILSTKSSYNYKLLPKVYQALNQNAERGTICQVAVDTLRQITGDFPQGYGVTYIPTDSDGKKGEHYEYAIVTQLYPENPKHPVCRMATRGLTFIAHGQDIVIKDGINLYNTDTAKEFATISKDRLNEILEKLASNYQERKKLDLLPRCWHANDYFGMRNHQKLWNKTS</sequence>
<dbReference type="RefSeq" id="WP_189768470.1">
    <property type="nucleotide sequence ID" value="NZ_BNCK01000003.1"/>
</dbReference>
<reference evidence="2" key="1">
    <citation type="journal article" date="2014" name="Int. J. Syst. Evol. Microbiol.">
        <title>Complete genome sequence of Corynebacterium casei LMG S-19264T (=DSM 44701T), isolated from a smear-ripened cheese.</title>
        <authorList>
            <consortium name="US DOE Joint Genome Institute (JGI-PGF)"/>
            <person name="Walter F."/>
            <person name="Albersmeier A."/>
            <person name="Kalinowski J."/>
            <person name="Ruckert C."/>
        </authorList>
    </citation>
    <scope>NUCLEOTIDE SEQUENCE</scope>
    <source>
        <strain evidence="2">KCTC 42731</strain>
    </source>
</reference>
<accession>A0A919BGX9</accession>
<dbReference type="EMBL" id="BNCK01000003">
    <property type="protein sequence ID" value="GHF87044.1"/>
    <property type="molecule type" value="Genomic_DNA"/>
</dbReference>
<protein>
    <submittedName>
        <fullName evidence="2">Uncharacterized protein</fullName>
    </submittedName>
</protein>
<evidence type="ECO:0000313" key="2">
    <source>
        <dbReference type="EMBL" id="GHF87044.1"/>
    </source>
</evidence>
<feature type="coiled-coil region" evidence="1">
    <location>
        <begin position="48"/>
        <end position="91"/>
    </location>
</feature>
<organism evidence="2 3">
    <name type="scientific">Thalassotalea marina</name>
    <dbReference type="NCBI Taxonomy" id="1673741"/>
    <lineage>
        <taxon>Bacteria</taxon>
        <taxon>Pseudomonadati</taxon>
        <taxon>Pseudomonadota</taxon>
        <taxon>Gammaproteobacteria</taxon>
        <taxon>Alteromonadales</taxon>
        <taxon>Colwelliaceae</taxon>
        <taxon>Thalassotalea</taxon>
    </lineage>
</organism>